<evidence type="ECO:0000256" key="2">
    <source>
        <dbReference type="SAM" id="MobiDB-lite"/>
    </source>
</evidence>
<feature type="region of interest" description="Disordered" evidence="2">
    <location>
        <begin position="320"/>
        <end position="346"/>
    </location>
</feature>
<evidence type="ECO:0000313" key="4">
    <source>
        <dbReference type="EMBL" id="GAA4431083.1"/>
    </source>
</evidence>
<reference evidence="5" key="1">
    <citation type="journal article" date="2019" name="Int. J. Syst. Evol. Microbiol.">
        <title>The Global Catalogue of Microorganisms (GCM) 10K type strain sequencing project: providing services to taxonomists for standard genome sequencing and annotation.</title>
        <authorList>
            <consortium name="The Broad Institute Genomics Platform"/>
            <consortium name="The Broad Institute Genome Sequencing Center for Infectious Disease"/>
            <person name="Wu L."/>
            <person name="Ma J."/>
        </authorList>
    </citation>
    <scope>NUCLEOTIDE SEQUENCE [LARGE SCALE GENOMIC DNA]</scope>
    <source>
        <strain evidence="5">JCM 17810</strain>
    </source>
</reference>
<evidence type="ECO:0000256" key="1">
    <source>
        <dbReference type="ARBA" id="ARBA00022729"/>
    </source>
</evidence>
<proteinExistence type="predicted"/>
<organism evidence="4 5">
    <name type="scientific">Georgenia halophila</name>
    <dbReference type="NCBI Taxonomy" id="620889"/>
    <lineage>
        <taxon>Bacteria</taxon>
        <taxon>Bacillati</taxon>
        <taxon>Actinomycetota</taxon>
        <taxon>Actinomycetes</taxon>
        <taxon>Micrococcales</taxon>
        <taxon>Bogoriellaceae</taxon>
        <taxon>Georgenia</taxon>
    </lineage>
</organism>
<evidence type="ECO:0000256" key="3">
    <source>
        <dbReference type="SAM" id="SignalP"/>
    </source>
</evidence>
<feature type="chain" id="PRO_5046060976" description="Iron(III) transport system substrate-binding protein" evidence="3">
    <location>
        <begin position="23"/>
        <end position="355"/>
    </location>
</feature>
<feature type="signal peptide" evidence="3">
    <location>
        <begin position="1"/>
        <end position="22"/>
    </location>
</feature>
<dbReference type="SUPFAM" id="SSF53850">
    <property type="entry name" value="Periplasmic binding protein-like II"/>
    <property type="match status" value="1"/>
</dbReference>
<dbReference type="Gene3D" id="3.40.190.10">
    <property type="entry name" value="Periplasmic binding protein-like II"/>
    <property type="match status" value="2"/>
</dbReference>
<evidence type="ECO:0000313" key="5">
    <source>
        <dbReference type="Proteomes" id="UP001500622"/>
    </source>
</evidence>
<dbReference type="PANTHER" id="PTHR30006">
    <property type="entry name" value="THIAMINE-BINDING PERIPLASMIC PROTEIN-RELATED"/>
    <property type="match status" value="1"/>
</dbReference>
<dbReference type="RefSeq" id="WP_345217948.1">
    <property type="nucleotide sequence ID" value="NZ_BAABGN010000013.1"/>
</dbReference>
<sequence length="355" mass="38113">MTGKTRRRPLLAVVLGGSLTLAACGSGGASDEGGGGGGGDAVQADTLDALVAAAEEEGQLVWYQTADARIAQDLADAFMEQYDIEASFSRLNSSQMEQRFSAEADAGSPAADVILPIHSEFFNEAMSQDWLVPLEEANIPDFPADHMPEEALLEDSGTAVIGITQYAFGYNSEMVDSGEAPETWEDLLDPRWDGEILMSDPTISSVYTNLYYLVEQEYGLDFLRQLGEEEPRIYQGAAPMGEALAAGEGSLAVPLPIEYMENLRDEGGAPLAWSMMDVSVGAASVVGVVADSPNPNAARLFAHWLMTEEALELFTASEGTVNPVDTDQYPTELSGPALREQSSQREDEIYEALGF</sequence>
<feature type="compositionally biased region" description="Polar residues" evidence="2">
    <location>
        <begin position="320"/>
        <end position="331"/>
    </location>
</feature>
<protein>
    <recommendedName>
        <fullName evidence="6">Iron(III) transport system substrate-binding protein</fullName>
    </recommendedName>
</protein>
<keyword evidence="1 3" id="KW-0732">Signal</keyword>
<dbReference type="EMBL" id="BAABGN010000013">
    <property type="protein sequence ID" value="GAA4431083.1"/>
    <property type="molecule type" value="Genomic_DNA"/>
</dbReference>
<keyword evidence="5" id="KW-1185">Reference proteome</keyword>
<dbReference type="PANTHER" id="PTHR30006:SF2">
    <property type="entry name" value="ABC TRANSPORTER SUBSTRATE-BINDING PROTEIN"/>
    <property type="match status" value="1"/>
</dbReference>
<accession>A0ABP8LLF5</accession>
<gene>
    <name evidence="4" type="ORF">GCM10023169_35260</name>
</gene>
<evidence type="ECO:0008006" key="6">
    <source>
        <dbReference type="Google" id="ProtNLM"/>
    </source>
</evidence>
<comment type="caution">
    <text evidence="4">The sequence shown here is derived from an EMBL/GenBank/DDBJ whole genome shotgun (WGS) entry which is preliminary data.</text>
</comment>
<dbReference type="Proteomes" id="UP001500622">
    <property type="component" value="Unassembled WGS sequence"/>
</dbReference>
<name>A0ABP8LLF5_9MICO</name>
<dbReference type="Pfam" id="PF13343">
    <property type="entry name" value="SBP_bac_6"/>
    <property type="match status" value="1"/>
</dbReference>
<dbReference type="PROSITE" id="PS51257">
    <property type="entry name" value="PROKAR_LIPOPROTEIN"/>
    <property type="match status" value="1"/>
</dbReference>